<keyword evidence="2 5" id="KW-0479">Metal-binding</keyword>
<dbReference type="InterPro" id="IPR050121">
    <property type="entry name" value="Cytochrome_P450_monoxygenase"/>
</dbReference>
<keyword evidence="8" id="KW-1185">Reference proteome</keyword>
<gene>
    <name evidence="7" type="ORF">DL89DRAFT_254055</name>
</gene>
<dbReference type="SUPFAM" id="SSF48264">
    <property type="entry name" value="Cytochrome P450"/>
    <property type="match status" value="1"/>
</dbReference>
<dbReference type="GO" id="GO:0004497">
    <property type="term" value="F:monooxygenase activity"/>
    <property type="evidence" value="ECO:0007669"/>
    <property type="project" value="UniProtKB-KW"/>
</dbReference>
<reference evidence="7 8" key="1">
    <citation type="submission" date="2016-07" db="EMBL/GenBank/DDBJ databases">
        <title>Pervasive Adenine N6-methylation of Active Genes in Fungi.</title>
        <authorList>
            <consortium name="DOE Joint Genome Institute"/>
            <person name="Mondo S.J."/>
            <person name="Dannebaum R.O."/>
            <person name="Kuo R.C."/>
            <person name="Labutti K."/>
            <person name="Haridas S."/>
            <person name="Kuo A."/>
            <person name="Salamov A."/>
            <person name="Ahrendt S.R."/>
            <person name="Lipzen A."/>
            <person name="Sullivan W."/>
            <person name="Andreopoulos W.B."/>
            <person name="Clum A."/>
            <person name="Lindquist E."/>
            <person name="Daum C."/>
            <person name="Ramamoorthy G.K."/>
            <person name="Gryganskyi A."/>
            <person name="Culley D."/>
            <person name="Magnuson J.K."/>
            <person name="James T.Y."/>
            <person name="O'Malley M.A."/>
            <person name="Stajich J.E."/>
            <person name="Spatafora J.W."/>
            <person name="Visel A."/>
            <person name="Grigoriev I.V."/>
        </authorList>
    </citation>
    <scope>NUCLEOTIDE SEQUENCE [LARGE SCALE GENOMIC DNA]</scope>
    <source>
        <strain evidence="7 8">ATCC 12442</strain>
    </source>
</reference>
<dbReference type="PRINTS" id="PR00463">
    <property type="entry name" value="EP450I"/>
</dbReference>
<evidence type="ECO:0000256" key="2">
    <source>
        <dbReference type="ARBA" id="ARBA00022723"/>
    </source>
</evidence>
<dbReference type="AlphaFoldDB" id="A0A1Y1WKV0"/>
<proteinExistence type="inferred from homology"/>
<keyword evidence="5 6" id="KW-0349">Heme</keyword>
<dbReference type="RefSeq" id="XP_040747388.1">
    <property type="nucleotide sequence ID" value="XM_040885243.1"/>
</dbReference>
<comment type="similarity">
    <text evidence="6">Belongs to the cytochrome P450 family.</text>
</comment>
<dbReference type="InterPro" id="IPR002401">
    <property type="entry name" value="Cyt_P450_E_grp-I"/>
</dbReference>
<dbReference type="GO" id="GO:0005506">
    <property type="term" value="F:iron ion binding"/>
    <property type="evidence" value="ECO:0007669"/>
    <property type="project" value="InterPro"/>
</dbReference>
<comment type="cofactor">
    <cofactor evidence="1 5">
        <name>heme</name>
        <dbReference type="ChEBI" id="CHEBI:30413"/>
    </cofactor>
</comment>
<dbReference type="GO" id="GO:0020037">
    <property type="term" value="F:heme binding"/>
    <property type="evidence" value="ECO:0007669"/>
    <property type="project" value="InterPro"/>
</dbReference>
<dbReference type="Pfam" id="PF00067">
    <property type="entry name" value="p450"/>
    <property type="match status" value="1"/>
</dbReference>
<comment type="caution">
    <text evidence="7">The sequence shown here is derived from an EMBL/GenBank/DDBJ whole genome shotgun (WGS) entry which is preliminary data.</text>
</comment>
<dbReference type="PROSITE" id="PS00086">
    <property type="entry name" value="CYTOCHROME_P450"/>
    <property type="match status" value="1"/>
</dbReference>
<protein>
    <submittedName>
        <fullName evidence="7">Cytochrome P450</fullName>
    </submittedName>
</protein>
<dbReference type="PANTHER" id="PTHR24305">
    <property type="entry name" value="CYTOCHROME P450"/>
    <property type="match status" value="1"/>
</dbReference>
<evidence type="ECO:0000313" key="7">
    <source>
        <dbReference type="EMBL" id="ORX74177.1"/>
    </source>
</evidence>
<dbReference type="GeneID" id="63801891"/>
<dbReference type="InterPro" id="IPR036396">
    <property type="entry name" value="Cyt_P450_sf"/>
</dbReference>
<dbReference type="PANTHER" id="PTHR24305:SF235">
    <property type="entry name" value="CYTOCHROME P450 MONOOXYGENASE APDB-RELATED"/>
    <property type="match status" value="1"/>
</dbReference>
<evidence type="ECO:0000256" key="4">
    <source>
        <dbReference type="ARBA" id="ARBA00023004"/>
    </source>
</evidence>
<organism evidence="7 8">
    <name type="scientific">Linderina pennispora</name>
    <dbReference type="NCBI Taxonomy" id="61395"/>
    <lineage>
        <taxon>Eukaryota</taxon>
        <taxon>Fungi</taxon>
        <taxon>Fungi incertae sedis</taxon>
        <taxon>Zoopagomycota</taxon>
        <taxon>Kickxellomycotina</taxon>
        <taxon>Kickxellomycetes</taxon>
        <taxon>Kickxellales</taxon>
        <taxon>Kickxellaceae</taxon>
        <taxon>Linderina</taxon>
    </lineage>
</organism>
<evidence type="ECO:0000313" key="8">
    <source>
        <dbReference type="Proteomes" id="UP000193922"/>
    </source>
</evidence>
<keyword evidence="3 6" id="KW-0560">Oxidoreductase</keyword>
<dbReference type="InterPro" id="IPR017972">
    <property type="entry name" value="Cyt_P450_CS"/>
</dbReference>
<dbReference type="GO" id="GO:0016705">
    <property type="term" value="F:oxidoreductase activity, acting on paired donors, with incorporation or reduction of molecular oxygen"/>
    <property type="evidence" value="ECO:0007669"/>
    <property type="project" value="InterPro"/>
</dbReference>
<dbReference type="InterPro" id="IPR001128">
    <property type="entry name" value="Cyt_P450"/>
</dbReference>
<evidence type="ECO:0000256" key="1">
    <source>
        <dbReference type="ARBA" id="ARBA00001971"/>
    </source>
</evidence>
<dbReference type="EMBL" id="MCFD01000001">
    <property type="protein sequence ID" value="ORX74177.1"/>
    <property type="molecule type" value="Genomic_DNA"/>
</dbReference>
<evidence type="ECO:0000256" key="5">
    <source>
        <dbReference type="PIRSR" id="PIRSR602401-1"/>
    </source>
</evidence>
<dbReference type="STRING" id="61395.A0A1Y1WKV0"/>
<keyword evidence="4 5" id="KW-0408">Iron</keyword>
<keyword evidence="6" id="KW-0503">Monooxygenase</keyword>
<dbReference type="Proteomes" id="UP000193922">
    <property type="component" value="Unassembled WGS sequence"/>
</dbReference>
<dbReference type="OrthoDB" id="1470350at2759"/>
<dbReference type="Gene3D" id="1.10.630.10">
    <property type="entry name" value="Cytochrome P450"/>
    <property type="match status" value="1"/>
</dbReference>
<feature type="binding site" description="axial binding residue" evidence="5">
    <location>
        <position position="73"/>
    </location>
    <ligand>
        <name>heme</name>
        <dbReference type="ChEBI" id="CHEBI:30413"/>
    </ligand>
    <ligandPart>
        <name>Fe</name>
        <dbReference type="ChEBI" id="CHEBI:18248"/>
    </ligandPart>
</feature>
<sequence length="102" mass="10974">MSSNQHPKEVPEGGVTMQGHFLPGGTVVFTSFGGTHIDPNVWEEPYRFNPGRFIDAPDAKRSICAFSAGVRGCPGRNLSLMEMMTDIGQYAQGLQSGAARTT</sequence>
<evidence type="ECO:0000256" key="3">
    <source>
        <dbReference type="ARBA" id="ARBA00023002"/>
    </source>
</evidence>
<evidence type="ECO:0000256" key="6">
    <source>
        <dbReference type="RuleBase" id="RU000461"/>
    </source>
</evidence>
<name>A0A1Y1WKV0_9FUNG</name>
<dbReference type="GO" id="GO:0044550">
    <property type="term" value="P:secondary metabolite biosynthetic process"/>
    <property type="evidence" value="ECO:0007669"/>
    <property type="project" value="UniProtKB-ARBA"/>
</dbReference>
<accession>A0A1Y1WKV0</accession>